<evidence type="ECO:0000256" key="8">
    <source>
        <dbReference type="ARBA" id="ARBA00023125"/>
    </source>
</evidence>
<evidence type="ECO:0000256" key="9">
    <source>
        <dbReference type="ARBA" id="ARBA00023163"/>
    </source>
</evidence>
<evidence type="ECO:0000256" key="5">
    <source>
        <dbReference type="ARBA" id="ARBA00022771"/>
    </source>
</evidence>
<dbReference type="GO" id="GO:0005634">
    <property type="term" value="C:nucleus"/>
    <property type="evidence" value="ECO:0007669"/>
    <property type="project" value="UniProtKB-SubCell"/>
</dbReference>
<evidence type="ECO:0000256" key="1">
    <source>
        <dbReference type="ARBA" id="ARBA00004123"/>
    </source>
</evidence>
<feature type="non-terminal residue" evidence="13">
    <location>
        <position position="1"/>
    </location>
</feature>
<dbReference type="InterPro" id="IPR013087">
    <property type="entry name" value="Znf_C2H2_type"/>
</dbReference>
<organism evidence="13 14">
    <name type="scientific">Corynascus novoguineensis</name>
    <dbReference type="NCBI Taxonomy" id="1126955"/>
    <lineage>
        <taxon>Eukaryota</taxon>
        <taxon>Fungi</taxon>
        <taxon>Dikarya</taxon>
        <taxon>Ascomycota</taxon>
        <taxon>Pezizomycotina</taxon>
        <taxon>Sordariomycetes</taxon>
        <taxon>Sordariomycetidae</taxon>
        <taxon>Sordariales</taxon>
        <taxon>Chaetomiaceae</taxon>
        <taxon>Corynascus</taxon>
    </lineage>
</organism>
<sequence length="258" mass="28938">VAMWFVFREMSKTVQLKVRDTLTSNSPPQLAHPPIVTQEIPLSDISHLAQRDLLDLQHRLATETFVPPGTNQTPAAEFSLDILSPDFGNYQTTWDQPQVWASNPSEPTNDMTLDWSPMNLDHVLPSALPCFGQQSTISDPLSVPQLPPISGQTTPFCRSSLAPSTGDASKFNGELLYPCPDCGKPYPTRAQLKRHEMRHTKRYFCLKCNTGFSTSSELKRHTKKRSHGGGKVFQCPRCPEAFTRIDNLQRHGRKKHTG</sequence>
<evidence type="ECO:0000256" key="10">
    <source>
        <dbReference type="ARBA" id="ARBA00023242"/>
    </source>
</evidence>
<evidence type="ECO:0000256" key="4">
    <source>
        <dbReference type="ARBA" id="ARBA00022737"/>
    </source>
</evidence>
<name>A0AAN7CQT3_9PEZI</name>
<dbReference type="AlphaFoldDB" id="A0AAN7CQT3"/>
<dbReference type="GO" id="GO:0000978">
    <property type="term" value="F:RNA polymerase II cis-regulatory region sequence-specific DNA binding"/>
    <property type="evidence" value="ECO:0007669"/>
    <property type="project" value="TreeGrafter"/>
</dbReference>
<dbReference type="PANTHER" id="PTHR24388:SF96">
    <property type="entry name" value="GENE, 32687-RELATED"/>
    <property type="match status" value="1"/>
</dbReference>
<dbReference type="FunFam" id="3.30.160.60:FF:000446">
    <property type="entry name" value="Zinc finger protein"/>
    <property type="match status" value="1"/>
</dbReference>
<dbReference type="PROSITE" id="PS00028">
    <property type="entry name" value="ZINC_FINGER_C2H2_1"/>
    <property type="match status" value="3"/>
</dbReference>
<dbReference type="InterPro" id="IPR036236">
    <property type="entry name" value="Znf_C2H2_sf"/>
</dbReference>
<dbReference type="GO" id="GO:0000981">
    <property type="term" value="F:DNA-binding transcription factor activity, RNA polymerase II-specific"/>
    <property type="evidence" value="ECO:0007669"/>
    <property type="project" value="TreeGrafter"/>
</dbReference>
<dbReference type="Pfam" id="PF00096">
    <property type="entry name" value="zf-C2H2"/>
    <property type="match status" value="3"/>
</dbReference>
<protein>
    <recommendedName>
        <fullName evidence="12">C2H2-type domain-containing protein</fullName>
    </recommendedName>
</protein>
<proteinExistence type="inferred from homology"/>
<evidence type="ECO:0000313" key="14">
    <source>
        <dbReference type="Proteomes" id="UP001303647"/>
    </source>
</evidence>
<dbReference type="Proteomes" id="UP001303647">
    <property type="component" value="Unassembled WGS sequence"/>
</dbReference>
<evidence type="ECO:0000256" key="11">
    <source>
        <dbReference type="PROSITE-ProRule" id="PRU00042"/>
    </source>
</evidence>
<keyword evidence="6" id="KW-0862">Zinc</keyword>
<dbReference type="EMBL" id="MU857677">
    <property type="protein sequence ID" value="KAK4246321.1"/>
    <property type="molecule type" value="Genomic_DNA"/>
</dbReference>
<keyword evidence="4" id="KW-0677">Repeat</keyword>
<dbReference type="SUPFAM" id="SSF57667">
    <property type="entry name" value="beta-beta-alpha zinc fingers"/>
    <property type="match status" value="2"/>
</dbReference>
<keyword evidence="5 11" id="KW-0863">Zinc-finger</keyword>
<gene>
    <name evidence="13" type="ORF">C7999DRAFT_15562</name>
</gene>
<keyword evidence="3" id="KW-0479">Metal-binding</keyword>
<comment type="subcellular location">
    <subcellularLocation>
        <location evidence="1">Nucleus</location>
    </subcellularLocation>
</comment>
<comment type="caution">
    <text evidence="13">The sequence shown here is derived from an EMBL/GenBank/DDBJ whole genome shotgun (WGS) entry which is preliminary data.</text>
</comment>
<dbReference type="GO" id="GO:0008270">
    <property type="term" value="F:zinc ion binding"/>
    <property type="evidence" value="ECO:0007669"/>
    <property type="project" value="UniProtKB-KW"/>
</dbReference>
<comment type="similarity">
    <text evidence="2">Belongs to the krueppel C2H2-type zinc-finger protein family.</text>
</comment>
<evidence type="ECO:0000256" key="7">
    <source>
        <dbReference type="ARBA" id="ARBA00023015"/>
    </source>
</evidence>
<dbReference type="PANTHER" id="PTHR24388">
    <property type="entry name" value="ZINC FINGER PROTEIN"/>
    <property type="match status" value="1"/>
</dbReference>
<keyword evidence="7" id="KW-0805">Transcription regulation</keyword>
<accession>A0AAN7CQT3</accession>
<keyword evidence="9" id="KW-0804">Transcription</keyword>
<evidence type="ECO:0000256" key="3">
    <source>
        <dbReference type="ARBA" id="ARBA00022723"/>
    </source>
</evidence>
<dbReference type="SMART" id="SM00355">
    <property type="entry name" value="ZnF_C2H2"/>
    <property type="match status" value="3"/>
</dbReference>
<dbReference type="PROSITE" id="PS50157">
    <property type="entry name" value="ZINC_FINGER_C2H2_2"/>
    <property type="match status" value="3"/>
</dbReference>
<dbReference type="Gene3D" id="3.30.160.60">
    <property type="entry name" value="Classic Zinc Finger"/>
    <property type="match status" value="2"/>
</dbReference>
<evidence type="ECO:0000256" key="6">
    <source>
        <dbReference type="ARBA" id="ARBA00022833"/>
    </source>
</evidence>
<evidence type="ECO:0000256" key="2">
    <source>
        <dbReference type="ARBA" id="ARBA00006991"/>
    </source>
</evidence>
<keyword evidence="10" id="KW-0539">Nucleus</keyword>
<keyword evidence="14" id="KW-1185">Reference proteome</keyword>
<feature type="domain" description="C2H2-type" evidence="12">
    <location>
        <begin position="203"/>
        <end position="232"/>
    </location>
</feature>
<evidence type="ECO:0000313" key="13">
    <source>
        <dbReference type="EMBL" id="KAK4246321.1"/>
    </source>
</evidence>
<reference evidence="13" key="2">
    <citation type="submission" date="2023-05" db="EMBL/GenBank/DDBJ databases">
        <authorList>
            <consortium name="Lawrence Berkeley National Laboratory"/>
            <person name="Steindorff A."/>
            <person name="Hensen N."/>
            <person name="Bonometti L."/>
            <person name="Westerberg I."/>
            <person name="Brannstrom I.O."/>
            <person name="Guillou S."/>
            <person name="Cros-Aarteil S."/>
            <person name="Calhoun S."/>
            <person name="Haridas S."/>
            <person name="Kuo A."/>
            <person name="Mondo S."/>
            <person name="Pangilinan J."/>
            <person name="Riley R."/>
            <person name="Labutti K."/>
            <person name="Andreopoulos B."/>
            <person name="Lipzen A."/>
            <person name="Chen C."/>
            <person name="Yanf M."/>
            <person name="Daum C."/>
            <person name="Ng V."/>
            <person name="Clum A."/>
            <person name="Ohm R."/>
            <person name="Martin F."/>
            <person name="Silar P."/>
            <person name="Natvig D."/>
            <person name="Lalanne C."/>
            <person name="Gautier V."/>
            <person name="Ament-Velasquez S.L."/>
            <person name="Kruys A."/>
            <person name="Hutchinson M.I."/>
            <person name="Powell A.J."/>
            <person name="Barry K."/>
            <person name="Miller A.N."/>
            <person name="Grigoriev I.V."/>
            <person name="Debuchy R."/>
            <person name="Gladieux P."/>
            <person name="Thoren M.H."/>
            <person name="Johannesson H."/>
        </authorList>
    </citation>
    <scope>NUCLEOTIDE SEQUENCE</scope>
    <source>
        <strain evidence="13">CBS 359.72</strain>
    </source>
</reference>
<feature type="domain" description="C2H2-type" evidence="12">
    <location>
        <begin position="233"/>
        <end position="258"/>
    </location>
</feature>
<feature type="domain" description="C2H2-type" evidence="12">
    <location>
        <begin position="177"/>
        <end position="204"/>
    </location>
</feature>
<reference evidence="13" key="1">
    <citation type="journal article" date="2023" name="Mol. Phylogenet. Evol.">
        <title>Genome-scale phylogeny and comparative genomics of the fungal order Sordariales.</title>
        <authorList>
            <person name="Hensen N."/>
            <person name="Bonometti L."/>
            <person name="Westerberg I."/>
            <person name="Brannstrom I.O."/>
            <person name="Guillou S."/>
            <person name="Cros-Aarteil S."/>
            <person name="Calhoun S."/>
            <person name="Haridas S."/>
            <person name="Kuo A."/>
            <person name="Mondo S."/>
            <person name="Pangilinan J."/>
            <person name="Riley R."/>
            <person name="LaButti K."/>
            <person name="Andreopoulos B."/>
            <person name="Lipzen A."/>
            <person name="Chen C."/>
            <person name="Yan M."/>
            <person name="Daum C."/>
            <person name="Ng V."/>
            <person name="Clum A."/>
            <person name="Steindorff A."/>
            <person name="Ohm R.A."/>
            <person name="Martin F."/>
            <person name="Silar P."/>
            <person name="Natvig D.O."/>
            <person name="Lalanne C."/>
            <person name="Gautier V."/>
            <person name="Ament-Velasquez S.L."/>
            <person name="Kruys A."/>
            <person name="Hutchinson M.I."/>
            <person name="Powell A.J."/>
            <person name="Barry K."/>
            <person name="Miller A.N."/>
            <person name="Grigoriev I.V."/>
            <person name="Debuchy R."/>
            <person name="Gladieux P."/>
            <person name="Hiltunen Thoren M."/>
            <person name="Johannesson H."/>
        </authorList>
    </citation>
    <scope>NUCLEOTIDE SEQUENCE</scope>
    <source>
        <strain evidence="13">CBS 359.72</strain>
    </source>
</reference>
<evidence type="ECO:0000259" key="12">
    <source>
        <dbReference type="PROSITE" id="PS50157"/>
    </source>
</evidence>
<keyword evidence="8" id="KW-0238">DNA-binding</keyword>
<dbReference type="InterPro" id="IPR050527">
    <property type="entry name" value="Snail/Krueppel_Znf"/>
</dbReference>